<sequence>MRQDLELEAIIEDYLNGKLTPEEHAAFEQLRNNDPIVDHKVVAHKVFLESMAQYANIVKLKEQMDAAHAHIDVASLTEELKPHPSKLVRLWRSNRSAVAIAASFILLAMVSLYSIQNNNKQAGTFEAMSQDMAQIKRSQSGLIRDIKSIKTDNKGAKGENRPRFGGSGFAISGNGYIVTNYHVVRGADSIHVQNGKGSYKVQSVYTDPVNDIAILKINDKAFENLASLPYTIKKGASSLGESVFTLGFPKDDIVLGDGYVSSKNGINGDTLAYQVAIPVNPGNSGGPLLDNSGNIVGIINGKENKTDGATFAVKSKYIMEALNAIPQDSLSKRVSYGKKSLLRGLKRNKQVEKMQDYVFMIKVYNNN</sequence>
<name>A0A285ZUI1_9SPHI</name>
<dbReference type="AlphaFoldDB" id="A0A285ZUI1"/>
<dbReference type="InterPro" id="IPR001940">
    <property type="entry name" value="Peptidase_S1C"/>
</dbReference>
<dbReference type="EMBL" id="OCMT01000001">
    <property type="protein sequence ID" value="SOD13286.1"/>
    <property type="molecule type" value="Genomic_DNA"/>
</dbReference>
<dbReference type="PRINTS" id="PR00834">
    <property type="entry name" value="PROTEASES2C"/>
</dbReference>
<dbReference type="GO" id="GO:0006508">
    <property type="term" value="P:proteolysis"/>
    <property type="evidence" value="ECO:0007669"/>
    <property type="project" value="InterPro"/>
</dbReference>
<dbReference type="Proteomes" id="UP000219281">
    <property type="component" value="Unassembled WGS sequence"/>
</dbReference>
<dbReference type="Gene3D" id="2.40.10.10">
    <property type="entry name" value="Trypsin-like serine proteases"/>
    <property type="match status" value="2"/>
</dbReference>
<dbReference type="PANTHER" id="PTHR43019:SF23">
    <property type="entry name" value="PROTEASE DO-LIKE 5, CHLOROPLASTIC"/>
    <property type="match status" value="1"/>
</dbReference>
<dbReference type="OrthoDB" id="9766361at2"/>
<accession>A0A285ZUI1</accession>
<dbReference type="PANTHER" id="PTHR43019">
    <property type="entry name" value="SERINE ENDOPROTEASE DEGS"/>
    <property type="match status" value="1"/>
</dbReference>
<dbReference type="Pfam" id="PF13365">
    <property type="entry name" value="Trypsin_2"/>
    <property type="match status" value="1"/>
</dbReference>
<gene>
    <name evidence="1" type="ORF">SAMN06297358_1113</name>
</gene>
<dbReference type="SUPFAM" id="SSF50494">
    <property type="entry name" value="Trypsin-like serine proteases"/>
    <property type="match status" value="1"/>
</dbReference>
<organism evidence="1 2">
    <name type="scientific">Pedobacter xixiisoli</name>
    <dbReference type="NCBI Taxonomy" id="1476464"/>
    <lineage>
        <taxon>Bacteria</taxon>
        <taxon>Pseudomonadati</taxon>
        <taxon>Bacteroidota</taxon>
        <taxon>Sphingobacteriia</taxon>
        <taxon>Sphingobacteriales</taxon>
        <taxon>Sphingobacteriaceae</taxon>
        <taxon>Pedobacter</taxon>
    </lineage>
</organism>
<reference evidence="2" key="1">
    <citation type="submission" date="2017-09" db="EMBL/GenBank/DDBJ databases">
        <authorList>
            <person name="Varghese N."/>
            <person name="Submissions S."/>
        </authorList>
    </citation>
    <scope>NUCLEOTIDE SEQUENCE [LARGE SCALE GENOMIC DNA]</scope>
    <source>
        <strain evidence="2">CGMCC 1.12803</strain>
    </source>
</reference>
<keyword evidence="2" id="KW-1185">Reference proteome</keyword>
<dbReference type="InterPro" id="IPR009003">
    <property type="entry name" value="Peptidase_S1_PA"/>
</dbReference>
<dbReference type="GO" id="GO:0004252">
    <property type="term" value="F:serine-type endopeptidase activity"/>
    <property type="evidence" value="ECO:0007669"/>
    <property type="project" value="InterPro"/>
</dbReference>
<dbReference type="InterPro" id="IPR043504">
    <property type="entry name" value="Peptidase_S1_PA_chymotrypsin"/>
</dbReference>
<dbReference type="RefSeq" id="WP_097129556.1">
    <property type="nucleotide sequence ID" value="NZ_OCMT01000001.1"/>
</dbReference>
<evidence type="ECO:0000313" key="1">
    <source>
        <dbReference type="EMBL" id="SOD13286.1"/>
    </source>
</evidence>
<evidence type="ECO:0000313" key="2">
    <source>
        <dbReference type="Proteomes" id="UP000219281"/>
    </source>
</evidence>
<protein>
    <submittedName>
        <fullName evidence="1">Trypsin-like peptidase domain-containing protein</fullName>
    </submittedName>
</protein>
<proteinExistence type="predicted"/>